<dbReference type="PANTHER" id="PTHR46910:SF4">
    <property type="entry name" value="ZN(2)-C6 FUNGAL-TYPE DOMAIN-CONTAINING PROTEIN"/>
    <property type="match status" value="1"/>
</dbReference>
<dbReference type="SMART" id="SM00066">
    <property type="entry name" value="GAL4"/>
    <property type="match status" value="1"/>
</dbReference>
<evidence type="ECO:0000313" key="6">
    <source>
        <dbReference type="Proteomes" id="UP000706124"/>
    </source>
</evidence>
<dbReference type="PANTHER" id="PTHR46910">
    <property type="entry name" value="TRANSCRIPTION FACTOR PDR1"/>
    <property type="match status" value="1"/>
</dbReference>
<accession>A0A9P7SFH1</accession>
<feature type="region of interest" description="Disordered" evidence="3">
    <location>
        <begin position="1"/>
        <end position="109"/>
    </location>
</feature>
<dbReference type="CDD" id="cd00067">
    <property type="entry name" value="GAL4"/>
    <property type="match status" value="1"/>
</dbReference>
<dbReference type="PROSITE" id="PS00463">
    <property type="entry name" value="ZN2_CY6_FUNGAL_1"/>
    <property type="match status" value="1"/>
</dbReference>
<dbReference type="Pfam" id="PF04082">
    <property type="entry name" value="Fungal_trans"/>
    <property type="match status" value="1"/>
</dbReference>
<evidence type="ECO:0000259" key="4">
    <source>
        <dbReference type="PROSITE" id="PS50048"/>
    </source>
</evidence>
<dbReference type="Pfam" id="PF00172">
    <property type="entry name" value="Zn_clus"/>
    <property type="match status" value="1"/>
</dbReference>
<feature type="region of interest" description="Disordered" evidence="3">
    <location>
        <begin position="896"/>
        <end position="975"/>
    </location>
</feature>
<keyword evidence="6" id="KW-1185">Reference proteome</keyword>
<dbReference type="InterPro" id="IPR036864">
    <property type="entry name" value="Zn2-C6_fun-type_DNA-bd_sf"/>
</dbReference>
<feature type="region of interest" description="Disordered" evidence="3">
    <location>
        <begin position="148"/>
        <end position="193"/>
    </location>
</feature>
<feature type="compositionally biased region" description="Polar residues" evidence="3">
    <location>
        <begin position="896"/>
        <end position="909"/>
    </location>
</feature>
<sequence length="1117" mass="123935">MDSAHSQLHVQIPQPTSSFNSHDPRLAHGPLLSSPGSAFDFTWIPEPPAARSPTASRPPRTSYCSSSSPSSYRYSFSARQSSAPGFDAAASGPFRADPGSASSSLTPSRHIAVPHQSSSFLPPALVVDTALRPSAWLANSANSSPIGAYSVSPASSSPTNTSPRTTKPQGAMPSRPAKRSADGGGASDDDAHLSCSGKMKLARAERGPEDFSSVVKNRLLSYSRTGQACDRCKVRKIRCDALPEGCSHCINLNLECFVTDRVTGRTERRGYMQQLEREKNSMISYIRDLERLCAEKGVEVKPWEHDATSARSSSETANGESTDATESSSPTESWSRYGMLYIKDSSSPRGSKKRVKQSRIPCNEWRTRPEETHWGVAGDDAPLSSLKGTTLTLLGTTIETTSFDAPDVDEPPAEMDPSMPLYNKSVQAFLRSVMGVNPTVQVDLPNRQNAFMYAEWYFITIASFMPVLHKPSFMKLLERVYDEPGYKPSVSELVLVHMVFSAILFQFGVRSSQTMEQRNEYNDLSNRHYHFALSKLYDIHSSSSFEALQGLVLIASHTRSFPKPGCGSIVANMALHRALELKLHRRTKEPGEPTNLSNELRKRAFWCIMIVVVAINGKRGYPVPISVQDFDVDFPEPIADELLSDDGIDTTRTLPCPYEVAICGYKMVPILMEMYANIYSVRRDQSNYKAIVTALEAQLESWESDLPESLRLSASKVHDHELPGPLFARSFNLETRLHLRHPSLAMTDDKDMITENTRICEEAAREYLETVEQLSKMKALDTTWYQMSIYCVAILSMLVPQWERRFEITQKEVTKLSDEMDRWMNIVKEMSLLLGECNHSPFVVESRFATMDSCVVLDLYNRHNVDANILAGCGSGMRTQIAELIDRTMSWIQHDMSQSTNGNAHQSQRGLDVKQERPQQHSQPTMLHPMPDQAHLNQAPSYSQHPTMSSVNSSLVNDPSKAYYETHGSSSSQPTYQSLAYVDTRPPQNTHHQTLAYQSSQQPVFYTTNTPTDHPAAGPSQSNPMVSYGQPLAHETTDLMWRTSWQNWTAAIADSQARYSADALLTLGGGGGSRSEVVAPLIPDGGLPPIPHSGGELPMVPQPAQWPLIMFDQTPQE</sequence>
<dbReference type="CDD" id="cd12148">
    <property type="entry name" value="fungal_TF_MHR"/>
    <property type="match status" value="1"/>
</dbReference>
<dbReference type="PROSITE" id="PS50048">
    <property type="entry name" value="ZN2_CY6_FUNGAL_2"/>
    <property type="match status" value="1"/>
</dbReference>
<dbReference type="SUPFAM" id="SSF57701">
    <property type="entry name" value="Zn2/Cys6 DNA-binding domain"/>
    <property type="match status" value="1"/>
</dbReference>
<keyword evidence="1" id="KW-0479">Metal-binding</keyword>
<keyword evidence="2" id="KW-0539">Nucleus</keyword>
<gene>
    <name evidence="5" type="ORF">E4U60_003004</name>
</gene>
<dbReference type="GO" id="GO:0008270">
    <property type="term" value="F:zinc ion binding"/>
    <property type="evidence" value="ECO:0007669"/>
    <property type="project" value="InterPro"/>
</dbReference>
<dbReference type="OrthoDB" id="4456959at2759"/>
<feature type="domain" description="Zn(2)-C6 fungal-type" evidence="4">
    <location>
        <begin position="228"/>
        <end position="256"/>
    </location>
</feature>
<reference evidence="5 6" key="1">
    <citation type="journal article" date="2020" name="bioRxiv">
        <title>Whole genome comparisons of ergot fungi reveals the divergence and evolution of species within the genus Claviceps are the result of varying mechanisms driving genome evolution and host range expansion.</title>
        <authorList>
            <person name="Wyka S.A."/>
            <person name="Mondo S.J."/>
            <person name="Liu M."/>
            <person name="Dettman J."/>
            <person name="Nalam V."/>
            <person name="Broders K.D."/>
        </authorList>
    </citation>
    <scope>NUCLEOTIDE SEQUENCE [LARGE SCALE GENOMIC DNA]</scope>
    <source>
        <strain evidence="5 6">CCC 1485</strain>
    </source>
</reference>
<protein>
    <recommendedName>
        <fullName evidence="4">Zn(2)-C6 fungal-type domain-containing protein</fullName>
    </recommendedName>
</protein>
<dbReference type="GO" id="GO:0006351">
    <property type="term" value="P:DNA-templated transcription"/>
    <property type="evidence" value="ECO:0007669"/>
    <property type="project" value="InterPro"/>
</dbReference>
<feature type="compositionally biased region" description="Polar residues" evidence="3">
    <location>
        <begin position="1"/>
        <end position="21"/>
    </location>
</feature>
<dbReference type="AlphaFoldDB" id="A0A9P7SFH1"/>
<dbReference type="GO" id="GO:0003677">
    <property type="term" value="F:DNA binding"/>
    <property type="evidence" value="ECO:0007669"/>
    <property type="project" value="InterPro"/>
</dbReference>
<evidence type="ECO:0000256" key="1">
    <source>
        <dbReference type="ARBA" id="ARBA00022723"/>
    </source>
</evidence>
<dbReference type="Gene3D" id="4.10.240.10">
    <property type="entry name" value="Zn(2)-C6 fungal-type DNA-binding domain"/>
    <property type="match status" value="1"/>
</dbReference>
<feature type="region of interest" description="Disordered" evidence="3">
    <location>
        <begin position="304"/>
        <end position="332"/>
    </location>
</feature>
<dbReference type="InterPro" id="IPR001138">
    <property type="entry name" value="Zn2Cys6_DnaBD"/>
</dbReference>
<evidence type="ECO:0000313" key="5">
    <source>
        <dbReference type="EMBL" id="KAG5935692.1"/>
    </source>
</evidence>
<dbReference type="Proteomes" id="UP000706124">
    <property type="component" value="Unassembled WGS sequence"/>
</dbReference>
<dbReference type="EMBL" id="SRPO01000245">
    <property type="protein sequence ID" value="KAG5935692.1"/>
    <property type="molecule type" value="Genomic_DNA"/>
</dbReference>
<dbReference type="GO" id="GO:0000981">
    <property type="term" value="F:DNA-binding transcription factor activity, RNA polymerase II-specific"/>
    <property type="evidence" value="ECO:0007669"/>
    <property type="project" value="InterPro"/>
</dbReference>
<dbReference type="InterPro" id="IPR007219">
    <property type="entry name" value="XnlR_reg_dom"/>
</dbReference>
<comment type="caution">
    <text evidence="5">The sequence shown here is derived from an EMBL/GenBank/DDBJ whole genome shotgun (WGS) entry which is preliminary data.</text>
</comment>
<organism evidence="5 6">
    <name type="scientific">Claviceps pazoutovae</name>
    <dbReference type="NCBI Taxonomy" id="1649127"/>
    <lineage>
        <taxon>Eukaryota</taxon>
        <taxon>Fungi</taxon>
        <taxon>Dikarya</taxon>
        <taxon>Ascomycota</taxon>
        <taxon>Pezizomycotina</taxon>
        <taxon>Sordariomycetes</taxon>
        <taxon>Hypocreomycetidae</taxon>
        <taxon>Hypocreales</taxon>
        <taxon>Clavicipitaceae</taxon>
        <taxon>Claviceps</taxon>
    </lineage>
</organism>
<feature type="compositionally biased region" description="Low complexity" evidence="3">
    <location>
        <begin position="51"/>
        <end position="77"/>
    </location>
</feature>
<evidence type="ECO:0000256" key="3">
    <source>
        <dbReference type="SAM" id="MobiDB-lite"/>
    </source>
</evidence>
<name>A0A9P7SFH1_9HYPO</name>
<feature type="compositionally biased region" description="Polar residues" evidence="3">
    <location>
        <begin position="309"/>
        <end position="332"/>
    </location>
</feature>
<feature type="compositionally biased region" description="Low complexity" evidence="3">
    <location>
        <begin position="150"/>
        <end position="168"/>
    </location>
</feature>
<feature type="compositionally biased region" description="Polar residues" evidence="3">
    <location>
        <begin position="935"/>
        <end position="957"/>
    </location>
</feature>
<evidence type="ECO:0000256" key="2">
    <source>
        <dbReference type="ARBA" id="ARBA00023242"/>
    </source>
</evidence>
<proteinExistence type="predicted"/>
<dbReference type="InterPro" id="IPR050987">
    <property type="entry name" value="AtrR-like"/>
</dbReference>